<comment type="caution">
    <text evidence="4">The sequence shown here is derived from an EMBL/GenBank/DDBJ whole genome shotgun (WGS) entry which is preliminary data.</text>
</comment>
<reference evidence="5" key="2">
    <citation type="journal article" date="2018" name="BMC Genomics">
        <title>Genomic insights into host adaptation between the wheat stripe rust pathogen (Puccinia striiformis f. sp. tritici) and the barley stripe rust pathogen (Puccinia striiformis f. sp. hordei).</title>
        <authorList>
            <person name="Xia C."/>
            <person name="Wang M."/>
            <person name="Yin C."/>
            <person name="Cornejo O.E."/>
            <person name="Hulbert S.H."/>
            <person name="Chen X."/>
        </authorList>
    </citation>
    <scope>NUCLEOTIDE SEQUENCE [LARGE SCALE GENOMIC DNA]</scope>
    <source>
        <strain evidence="5">93TX-2</strain>
    </source>
</reference>
<feature type="region of interest" description="Disordered" evidence="2">
    <location>
        <begin position="234"/>
        <end position="283"/>
    </location>
</feature>
<feature type="region of interest" description="Disordered" evidence="2">
    <location>
        <begin position="165"/>
        <end position="185"/>
    </location>
</feature>
<feature type="compositionally biased region" description="Basic residues" evidence="2">
    <location>
        <begin position="274"/>
        <end position="283"/>
    </location>
</feature>
<dbReference type="Pfam" id="PF03221">
    <property type="entry name" value="HTH_Tnp_Tc5"/>
    <property type="match status" value="1"/>
</dbReference>
<evidence type="ECO:0000259" key="3">
    <source>
        <dbReference type="PROSITE" id="PS51253"/>
    </source>
</evidence>
<feature type="compositionally biased region" description="Pro residues" evidence="2">
    <location>
        <begin position="577"/>
        <end position="586"/>
    </location>
</feature>
<feature type="compositionally biased region" description="Low complexity" evidence="2">
    <location>
        <begin position="432"/>
        <end position="445"/>
    </location>
</feature>
<evidence type="ECO:0000256" key="1">
    <source>
        <dbReference type="ARBA" id="ARBA00023125"/>
    </source>
</evidence>
<feature type="region of interest" description="Disordered" evidence="2">
    <location>
        <begin position="567"/>
        <end position="620"/>
    </location>
</feature>
<dbReference type="VEuPathDB" id="FungiDB:PSTT_13557"/>
<feature type="compositionally biased region" description="Low complexity" evidence="2">
    <location>
        <begin position="250"/>
        <end position="273"/>
    </location>
</feature>
<feature type="region of interest" description="Disordered" evidence="2">
    <location>
        <begin position="66"/>
        <end position="144"/>
    </location>
</feature>
<gene>
    <name evidence="4" type="ORF">PSHT_10631</name>
</gene>
<reference evidence="4 5" key="1">
    <citation type="submission" date="2017-12" db="EMBL/GenBank/DDBJ databases">
        <title>Gene loss provides genomic basis for host adaptation in cereal stripe rust fungi.</title>
        <authorList>
            <person name="Xia C."/>
        </authorList>
    </citation>
    <scope>NUCLEOTIDE SEQUENCE [LARGE SCALE GENOMIC DNA]</scope>
    <source>
        <strain evidence="4 5">93TX-2</strain>
    </source>
</reference>
<sequence length="620" mass="69662">MSSTSVELINRFHQDINANQERLNWIKDQLRKHQPITEEDNHFFEHFTNYLFSNLRLILNQINSSLPTSDASSAASTSTSSSIGSKRNRILDPDQPTKKPRHSPPKPPPIQPFIIPTTSHHHHHQQQQQQGYITTPEGHTPLTNRSLSLGEIHASRELHHPTLCSALSTPATTPGGTTASSVRRRELATPAQKAEILNWYHSHGSNQTQTAKHFNDIYPALKLSQAVISGWLKGSPNGEEPGLKRLPSCSSTTTTPSTSTSTSTSTTTATTTTNRRRQQKTKHVQVTEALEKWCAQAVSENMDLNGDVIREKWREFARFYQIPPSSWLKLSEGWLSSFKERNGLKGFKRLPNLANRNKQQPTPKKSTTSSTNKNNDQQQQQLHQPAQHQQHHPHQLVPQQFHHQQHPREAYHHNARQHIPDLLNSPGNTSQPNRISSGPSLSSRPVSRDSSARPQTSAGLVRSPPPPSSTGSEHRVLDRDTLDHHHHHHLFSQNQNQNQNQNHLHLPFPLHNHLLTHNQPIGSGDPHHQQQQQQHQQQQQQQPQQQQPQNVINGRLLPLTISSLTNQNQTSHTHVPTPVPTPPPLFPTSTNSAIVNPSSSSNSNSLTHHHHHPSSASSFL</sequence>
<dbReference type="OrthoDB" id="2507562at2759"/>
<dbReference type="InterPro" id="IPR006600">
    <property type="entry name" value="HTH_CenpB_DNA-bd_dom"/>
</dbReference>
<name>A0A2S4V8J3_9BASI</name>
<dbReference type="AlphaFoldDB" id="A0A2S4V8J3"/>
<keyword evidence="5" id="KW-1185">Reference proteome</keyword>
<keyword evidence="1" id="KW-0238">DNA-binding</keyword>
<feature type="compositionally biased region" description="Low complexity" evidence="2">
    <location>
        <begin position="357"/>
        <end position="388"/>
    </location>
</feature>
<feature type="compositionally biased region" description="Low complexity" evidence="2">
    <location>
        <begin position="587"/>
        <end position="606"/>
    </location>
</feature>
<evidence type="ECO:0000313" key="5">
    <source>
        <dbReference type="Proteomes" id="UP000238274"/>
    </source>
</evidence>
<dbReference type="InterPro" id="IPR009057">
    <property type="entry name" value="Homeodomain-like_sf"/>
</dbReference>
<organism evidence="4 5">
    <name type="scientific">Puccinia striiformis</name>
    <dbReference type="NCBI Taxonomy" id="27350"/>
    <lineage>
        <taxon>Eukaryota</taxon>
        <taxon>Fungi</taxon>
        <taxon>Dikarya</taxon>
        <taxon>Basidiomycota</taxon>
        <taxon>Pucciniomycotina</taxon>
        <taxon>Pucciniomycetes</taxon>
        <taxon>Pucciniales</taxon>
        <taxon>Pucciniaceae</taxon>
        <taxon>Puccinia</taxon>
    </lineage>
</organism>
<feature type="region of interest" description="Disordered" evidence="2">
    <location>
        <begin position="513"/>
        <end position="548"/>
    </location>
</feature>
<dbReference type="GO" id="GO:0003677">
    <property type="term" value="F:DNA binding"/>
    <property type="evidence" value="ECO:0007669"/>
    <property type="project" value="UniProtKB-KW"/>
</dbReference>
<feature type="domain" description="HTH CENPB-type" evidence="3">
    <location>
        <begin position="274"/>
        <end position="348"/>
    </location>
</feature>
<dbReference type="EMBL" id="PKSM01000166">
    <property type="protein sequence ID" value="POW05804.1"/>
    <property type="molecule type" value="Genomic_DNA"/>
</dbReference>
<protein>
    <recommendedName>
        <fullName evidence="3">HTH CENPB-type domain-containing protein</fullName>
    </recommendedName>
</protein>
<feature type="compositionally biased region" description="Low complexity" evidence="2">
    <location>
        <begin position="168"/>
        <end position="181"/>
    </location>
</feature>
<feature type="region of interest" description="Disordered" evidence="2">
    <location>
        <begin position="346"/>
        <end position="475"/>
    </location>
</feature>
<dbReference type="Proteomes" id="UP000238274">
    <property type="component" value="Unassembled WGS sequence"/>
</dbReference>
<dbReference type="Gene3D" id="1.10.10.60">
    <property type="entry name" value="Homeodomain-like"/>
    <property type="match status" value="1"/>
</dbReference>
<proteinExistence type="predicted"/>
<evidence type="ECO:0000256" key="2">
    <source>
        <dbReference type="SAM" id="MobiDB-lite"/>
    </source>
</evidence>
<accession>A0A2S4V8J3</accession>
<feature type="compositionally biased region" description="Low complexity" evidence="2">
    <location>
        <begin position="66"/>
        <end position="85"/>
    </location>
</feature>
<feature type="compositionally biased region" description="Low complexity" evidence="2">
    <location>
        <begin position="529"/>
        <end position="548"/>
    </location>
</feature>
<evidence type="ECO:0000313" key="4">
    <source>
        <dbReference type="EMBL" id="POW05804.1"/>
    </source>
</evidence>
<reference evidence="5" key="3">
    <citation type="journal article" date="2018" name="Mol. Plant Microbe Interact.">
        <title>Genome sequence resources for the wheat stripe rust pathogen (Puccinia striiformis f. sp. tritici) and the barley stripe rust pathogen (Puccinia striiformis f. sp. hordei).</title>
        <authorList>
            <person name="Xia C."/>
            <person name="Wang M."/>
            <person name="Yin C."/>
            <person name="Cornejo O.E."/>
            <person name="Hulbert S.H."/>
            <person name="Chen X."/>
        </authorList>
    </citation>
    <scope>NUCLEOTIDE SEQUENCE [LARGE SCALE GENOMIC DNA]</scope>
    <source>
        <strain evidence="5">93TX-2</strain>
    </source>
</reference>
<dbReference type="SUPFAM" id="SSF46689">
    <property type="entry name" value="Homeodomain-like"/>
    <property type="match status" value="1"/>
</dbReference>
<dbReference type="VEuPathDB" id="FungiDB:PSHT_10631"/>
<dbReference type="PROSITE" id="PS51253">
    <property type="entry name" value="HTH_CENPB"/>
    <property type="match status" value="1"/>
</dbReference>